<evidence type="ECO:0000256" key="7">
    <source>
        <dbReference type="ARBA" id="ARBA00023163"/>
    </source>
</evidence>
<comment type="subcellular location">
    <subcellularLocation>
        <location evidence="2">Cytoplasm</location>
    </subcellularLocation>
    <subcellularLocation>
        <location evidence="1">Nucleus</location>
    </subcellularLocation>
</comment>
<sequence>MEACSPTKRRALAPLDANALGTPKNLFKPSTPGRSPVKMAIEGRKRLLEMEGAESPAGKKACLGRDEDASETSTSPDVSSVFDTSGNDASWATATSESDAVAMAAATLGLGTASPERRVASSPRRGTLTRQQIREKAEILRLRLSLANYKVRTGQTTVPLADLQRRPIPRDSTPRVVRVQSPQSSPPPLPSDHDDDDNTNNEDNHAEMKRRSSTDSQRTEIMEQLEDDEPR</sequence>
<feature type="compositionally biased region" description="Basic and acidic residues" evidence="9">
    <location>
        <begin position="202"/>
        <end position="221"/>
    </location>
</feature>
<evidence type="ECO:0000256" key="4">
    <source>
        <dbReference type="ARBA" id="ARBA00022490"/>
    </source>
</evidence>
<proteinExistence type="inferred from homology"/>
<reference evidence="10" key="1">
    <citation type="journal article" date="2020" name="BMC Genomics">
        <title>Correction to: Identification and distribution of gene clusters required for synthesis of sphingolipid metabolism inhibitors in diverse species of the filamentous fungus Fusarium.</title>
        <authorList>
            <person name="Kim H.S."/>
            <person name="Lohmar J.M."/>
            <person name="Busman M."/>
            <person name="Brown D.W."/>
            <person name="Naumann T.A."/>
            <person name="Divon H.H."/>
            <person name="Lysoe E."/>
            <person name="Uhlig S."/>
            <person name="Proctor R.H."/>
        </authorList>
    </citation>
    <scope>NUCLEOTIDE SEQUENCE</scope>
    <source>
        <strain evidence="10">NRRL 22465</strain>
    </source>
</reference>
<keyword evidence="11" id="KW-1185">Reference proteome</keyword>
<evidence type="ECO:0000256" key="1">
    <source>
        <dbReference type="ARBA" id="ARBA00004123"/>
    </source>
</evidence>
<evidence type="ECO:0000313" key="11">
    <source>
        <dbReference type="Proteomes" id="UP000635477"/>
    </source>
</evidence>
<evidence type="ECO:0000313" key="10">
    <source>
        <dbReference type="EMBL" id="KAF4982342.1"/>
    </source>
</evidence>
<keyword evidence="6" id="KW-0805">Transcription regulation</keyword>
<evidence type="ECO:0000256" key="8">
    <source>
        <dbReference type="ARBA" id="ARBA00023242"/>
    </source>
</evidence>
<evidence type="ECO:0000256" key="2">
    <source>
        <dbReference type="ARBA" id="ARBA00004496"/>
    </source>
</evidence>
<feature type="region of interest" description="Disordered" evidence="9">
    <location>
        <begin position="1"/>
        <end position="84"/>
    </location>
</feature>
<dbReference type="AlphaFoldDB" id="A0A8H4XPC5"/>
<organism evidence="10 11">
    <name type="scientific">Fusarium zealandicum</name>
    <dbReference type="NCBI Taxonomy" id="1053134"/>
    <lineage>
        <taxon>Eukaryota</taxon>
        <taxon>Fungi</taxon>
        <taxon>Dikarya</taxon>
        <taxon>Ascomycota</taxon>
        <taxon>Pezizomycotina</taxon>
        <taxon>Sordariomycetes</taxon>
        <taxon>Hypocreomycetidae</taxon>
        <taxon>Hypocreales</taxon>
        <taxon>Nectriaceae</taxon>
        <taxon>Fusarium</taxon>
        <taxon>Fusarium staphyleae species complex</taxon>
    </lineage>
</organism>
<gene>
    <name evidence="10" type="ORF">FZEAL_2018</name>
</gene>
<dbReference type="EMBL" id="JABEYC010000125">
    <property type="protein sequence ID" value="KAF4982342.1"/>
    <property type="molecule type" value="Genomic_DNA"/>
</dbReference>
<dbReference type="InterPro" id="IPR013734">
    <property type="entry name" value="TF_Nrm1/Whi5"/>
</dbReference>
<comment type="similarity">
    <text evidence="3">Belongs to the WHI5/NRM1 family.</text>
</comment>
<reference evidence="10" key="2">
    <citation type="submission" date="2020-05" db="EMBL/GenBank/DDBJ databases">
        <authorList>
            <person name="Kim H.-S."/>
            <person name="Proctor R.H."/>
            <person name="Brown D.W."/>
        </authorList>
    </citation>
    <scope>NUCLEOTIDE SEQUENCE</scope>
    <source>
        <strain evidence="10">NRRL 22465</strain>
    </source>
</reference>
<feature type="compositionally biased region" description="Polar residues" evidence="9">
    <location>
        <begin position="71"/>
        <end position="84"/>
    </location>
</feature>
<evidence type="ECO:0000256" key="9">
    <source>
        <dbReference type="SAM" id="MobiDB-lite"/>
    </source>
</evidence>
<keyword evidence="5" id="KW-0678">Repressor</keyword>
<dbReference type="Pfam" id="PF08528">
    <property type="entry name" value="Whi5"/>
    <property type="match status" value="1"/>
</dbReference>
<dbReference type="Proteomes" id="UP000635477">
    <property type="component" value="Unassembled WGS sequence"/>
</dbReference>
<protein>
    <recommendedName>
        <fullName evidence="12">Cyclin-dependent kinase</fullName>
    </recommendedName>
</protein>
<comment type="caution">
    <text evidence="10">The sequence shown here is derived from an EMBL/GenBank/DDBJ whole genome shotgun (WGS) entry which is preliminary data.</text>
</comment>
<dbReference type="OrthoDB" id="5345625at2759"/>
<evidence type="ECO:0000256" key="5">
    <source>
        <dbReference type="ARBA" id="ARBA00022491"/>
    </source>
</evidence>
<dbReference type="GO" id="GO:0005737">
    <property type="term" value="C:cytoplasm"/>
    <property type="evidence" value="ECO:0007669"/>
    <property type="project" value="UniProtKB-SubCell"/>
</dbReference>
<evidence type="ECO:0000256" key="3">
    <source>
        <dbReference type="ARBA" id="ARBA00006922"/>
    </source>
</evidence>
<feature type="region of interest" description="Disordered" evidence="9">
    <location>
        <begin position="158"/>
        <end position="231"/>
    </location>
</feature>
<feature type="compositionally biased region" description="Basic and acidic residues" evidence="9">
    <location>
        <begin position="163"/>
        <end position="173"/>
    </location>
</feature>
<evidence type="ECO:0008006" key="12">
    <source>
        <dbReference type="Google" id="ProtNLM"/>
    </source>
</evidence>
<name>A0A8H4XPC5_9HYPO</name>
<feature type="region of interest" description="Disordered" evidence="9">
    <location>
        <begin position="113"/>
        <end position="132"/>
    </location>
</feature>
<keyword evidence="7" id="KW-0804">Transcription</keyword>
<keyword evidence="8" id="KW-0539">Nucleus</keyword>
<keyword evidence="4" id="KW-0963">Cytoplasm</keyword>
<accession>A0A8H4XPC5</accession>
<dbReference type="GO" id="GO:0005634">
    <property type="term" value="C:nucleus"/>
    <property type="evidence" value="ECO:0007669"/>
    <property type="project" value="UniProtKB-SubCell"/>
</dbReference>
<evidence type="ECO:0000256" key="6">
    <source>
        <dbReference type="ARBA" id="ARBA00023015"/>
    </source>
</evidence>